<evidence type="ECO:0000313" key="2">
    <source>
        <dbReference type="EMBL" id="THU78113.1"/>
    </source>
</evidence>
<protein>
    <recommendedName>
        <fullName evidence="4">Retrotransposon gag domain-containing protein</fullName>
    </recommendedName>
</protein>
<dbReference type="PANTHER" id="PTHR15503">
    <property type="entry name" value="LDOC1 RELATED"/>
    <property type="match status" value="1"/>
</dbReference>
<sequence>NLFMKDGDRLNKYTVKFNQYAALVHWDHSALRYFFWKGLAPRLKDELARVQEANTLPELRKQVADLDNRYWQRHFERMREQKSSSSSSDNKSKKKDNSSSTSKSNPTSSTSSPSSGNSSGNQSGSGKNTSGSSNSSSGNNSKKPYADKLGKDGKLTQAERERRKKFNLCAFCGGNHKIDDCNKRKKAQEARGRAANTSKDDASSSVKEPEK</sequence>
<feature type="compositionally biased region" description="Basic and acidic residues" evidence="1">
    <location>
        <begin position="144"/>
        <end position="161"/>
    </location>
</feature>
<dbReference type="InterPro" id="IPR032567">
    <property type="entry name" value="RTL1-rel"/>
</dbReference>
<dbReference type="PANTHER" id="PTHR15503:SF22">
    <property type="entry name" value="TRANSPOSON TY3-I GAG POLYPROTEIN"/>
    <property type="match status" value="1"/>
</dbReference>
<reference evidence="2 3" key="1">
    <citation type="journal article" date="2019" name="Nat. Ecol. Evol.">
        <title>Megaphylogeny resolves global patterns of mushroom evolution.</title>
        <authorList>
            <person name="Varga T."/>
            <person name="Krizsan K."/>
            <person name="Foldi C."/>
            <person name="Dima B."/>
            <person name="Sanchez-Garcia M."/>
            <person name="Sanchez-Ramirez S."/>
            <person name="Szollosi G.J."/>
            <person name="Szarkandi J.G."/>
            <person name="Papp V."/>
            <person name="Albert L."/>
            <person name="Andreopoulos W."/>
            <person name="Angelini C."/>
            <person name="Antonin V."/>
            <person name="Barry K.W."/>
            <person name="Bougher N.L."/>
            <person name="Buchanan P."/>
            <person name="Buyck B."/>
            <person name="Bense V."/>
            <person name="Catcheside P."/>
            <person name="Chovatia M."/>
            <person name="Cooper J."/>
            <person name="Damon W."/>
            <person name="Desjardin D."/>
            <person name="Finy P."/>
            <person name="Geml J."/>
            <person name="Haridas S."/>
            <person name="Hughes K."/>
            <person name="Justo A."/>
            <person name="Karasinski D."/>
            <person name="Kautmanova I."/>
            <person name="Kiss B."/>
            <person name="Kocsube S."/>
            <person name="Kotiranta H."/>
            <person name="LaButti K.M."/>
            <person name="Lechner B.E."/>
            <person name="Liimatainen K."/>
            <person name="Lipzen A."/>
            <person name="Lukacs Z."/>
            <person name="Mihaltcheva S."/>
            <person name="Morgado L.N."/>
            <person name="Niskanen T."/>
            <person name="Noordeloos M.E."/>
            <person name="Ohm R.A."/>
            <person name="Ortiz-Santana B."/>
            <person name="Ovrebo C."/>
            <person name="Racz N."/>
            <person name="Riley R."/>
            <person name="Savchenko A."/>
            <person name="Shiryaev A."/>
            <person name="Soop K."/>
            <person name="Spirin V."/>
            <person name="Szebenyi C."/>
            <person name="Tomsovsky M."/>
            <person name="Tulloss R.E."/>
            <person name="Uehling J."/>
            <person name="Grigoriev I.V."/>
            <person name="Vagvolgyi C."/>
            <person name="Papp T."/>
            <person name="Martin F.M."/>
            <person name="Miettinen O."/>
            <person name="Hibbett D.S."/>
            <person name="Nagy L.G."/>
        </authorList>
    </citation>
    <scope>NUCLEOTIDE SEQUENCE [LARGE SCALE GENOMIC DNA]</scope>
    <source>
        <strain evidence="2 3">CBS 962.96</strain>
    </source>
</reference>
<dbReference type="OrthoDB" id="3071271at2759"/>
<dbReference type="Proteomes" id="UP000297245">
    <property type="component" value="Unassembled WGS sequence"/>
</dbReference>
<proteinExistence type="predicted"/>
<evidence type="ECO:0000313" key="3">
    <source>
        <dbReference type="Proteomes" id="UP000297245"/>
    </source>
</evidence>
<organism evidence="2 3">
    <name type="scientific">Dendrothele bispora (strain CBS 962.96)</name>
    <dbReference type="NCBI Taxonomy" id="1314807"/>
    <lineage>
        <taxon>Eukaryota</taxon>
        <taxon>Fungi</taxon>
        <taxon>Dikarya</taxon>
        <taxon>Basidiomycota</taxon>
        <taxon>Agaricomycotina</taxon>
        <taxon>Agaricomycetes</taxon>
        <taxon>Agaricomycetidae</taxon>
        <taxon>Agaricales</taxon>
        <taxon>Agaricales incertae sedis</taxon>
        <taxon>Dendrothele</taxon>
    </lineage>
</organism>
<evidence type="ECO:0000256" key="1">
    <source>
        <dbReference type="SAM" id="MobiDB-lite"/>
    </source>
</evidence>
<accession>A0A4S8KR45</accession>
<feature type="compositionally biased region" description="Low complexity" evidence="1">
    <location>
        <begin position="98"/>
        <end position="143"/>
    </location>
</feature>
<evidence type="ECO:0008006" key="4">
    <source>
        <dbReference type="Google" id="ProtNLM"/>
    </source>
</evidence>
<name>A0A4S8KR45_DENBC</name>
<dbReference type="AlphaFoldDB" id="A0A4S8KR45"/>
<gene>
    <name evidence="2" type="ORF">K435DRAFT_700781</name>
</gene>
<feature type="non-terminal residue" evidence="2">
    <location>
        <position position="1"/>
    </location>
</feature>
<keyword evidence="3" id="KW-1185">Reference proteome</keyword>
<feature type="region of interest" description="Disordered" evidence="1">
    <location>
        <begin position="77"/>
        <end position="211"/>
    </location>
</feature>
<feature type="compositionally biased region" description="Basic and acidic residues" evidence="1">
    <location>
        <begin position="176"/>
        <end position="211"/>
    </location>
</feature>
<dbReference type="EMBL" id="ML180260">
    <property type="protein sequence ID" value="THU78113.1"/>
    <property type="molecule type" value="Genomic_DNA"/>
</dbReference>